<feature type="transmembrane region" description="Helical" evidence="1">
    <location>
        <begin position="41"/>
        <end position="63"/>
    </location>
</feature>
<organism evidence="2 3">
    <name type="scientific">Methylobacterium goesingense</name>
    <dbReference type="NCBI Taxonomy" id="243690"/>
    <lineage>
        <taxon>Bacteria</taxon>
        <taxon>Pseudomonadati</taxon>
        <taxon>Pseudomonadota</taxon>
        <taxon>Alphaproteobacteria</taxon>
        <taxon>Hyphomicrobiales</taxon>
        <taxon>Methylobacteriaceae</taxon>
        <taxon>Methylobacterium</taxon>
    </lineage>
</organism>
<keyword evidence="1" id="KW-1133">Transmembrane helix</keyword>
<feature type="transmembrane region" description="Helical" evidence="1">
    <location>
        <begin position="83"/>
        <end position="104"/>
    </location>
</feature>
<evidence type="ECO:0000313" key="2">
    <source>
        <dbReference type="EMBL" id="MET3692967.1"/>
    </source>
</evidence>
<evidence type="ECO:0000256" key="1">
    <source>
        <dbReference type="SAM" id="Phobius"/>
    </source>
</evidence>
<evidence type="ECO:0000313" key="3">
    <source>
        <dbReference type="Proteomes" id="UP001549145"/>
    </source>
</evidence>
<accession>A0ABV2L554</accession>
<keyword evidence="1" id="KW-0812">Transmembrane</keyword>
<reference evidence="2 3" key="1">
    <citation type="submission" date="2024-06" db="EMBL/GenBank/DDBJ databases">
        <title>Genomic Encyclopedia of Type Strains, Phase IV (KMG-IV): sequencing the most valuable type-strain genomes for metagenomic binning, comparative biology and taxonomic classification.</title>
        <authorList>
            <person name="Goeker M."/>
        </authorList>
    </citation>
    <scope>NUCLEOTIDE SEQUENCE [LARGE SCALE GENOMIC DNA]</scope>
    <source>
        <strain evidence="2 3">DSM 21331</strain>
    </source>
</reference>
<dbReference type="RefSeq" id="WP_238280803.1">
    <property type="nucleotide sequence ID" value="NZ_BPQL01000101.1"/>
</dbReference>
<dbReference type="Proteomes" id="UP001549145">
    <property type="component" value="Unassembled WGS sequence"/>
</dbReference>
<keyword evidence="1" id="KW-0472">Membrane</keyword>
<gene>
    <name evidence="2" type="ORF">ABID43_002511</name>
</gene>
<comment type="caution">
    <text evidence="2">The sequence shown here is derived from an EMBL/GenBank/DDBJ whole genome shotgun (WGS) entry which is preliminary data.</text>
</comment>
<keyword evidence="3" id="KW-1185">Reference proteome</keyword>
<proteinExistence type="predicted"/>
<protein>
    <submittedName>
        <fullName evidence="2">Uncharacterized protein</fullName>
    </submittedName>
</protein>
<sequence length="114" mass="12486">MASIRDRPACLSLRSFGIRFAAAGLLAILFLALMAAAGHAFALFGLVAILPGMLLALLLLPIADLTQVPRWFMSDAMFEGPGLYLLLSLISSIVFWWGVAFVLLSRHVKQNDRR</sequence>
<dbReference type="EMBL" id="JBEPMM010000006">
    <property type="protein sequence ID" value="MET3692967.1"/>
    <property type="molecule type" value="Genomic_DNA"/>
</dbReference>
<feature type="transmembrane region" description="Helical" evidence="1">
    <location>
        <begin position="16"/>
        <end position="34"/>
    </location>
</feature>
<name>A0ABV2L554_9HYPH</name>